<comment type="caution">
    <text evidence="2">The sequence shown here is derived from an EMBL/GenBank/DDBJ whole genome shotgun (WGS) entry which is preliminary data.</text>
</comment>
<evidence type="ECO:0000256" key="1">
    <source>
        <dbReference type="SAM" id="Phobius"/>
    </source>
</evidence>
<evidence type="ECO:0000313" key="3">
    <source>
        <dbReference type="Proteomes" id="UP001595539"/>
    </source>
</evidence>
<sequence length="148" mass="15778">MTLPSPSACPWSRQCLIDFGAGPMPGYVERGVYGDRAYPADNTAFLAKYQPTITPYDFLPTGYAWGTVLPPVTVAQVTPPVTGTVPGPVTPWHPATPWWPSWPDGPDSPCCIVQEPDTPLPPIAPVPLPASGILLACAVGLFILRGRK</sequence>
<proteinExistence type="predicted"/>
<dbReference type="RefSeq" id="WP_377758864.1">
    <property type="nucleotide sequence ID" value="NZ_JBHRXY010000001.1"/>
</dbReference>
<keyword evidence="1" id="KW-0472">Membrane</keyword>
<keyword evidence="1" id="KW-1133">Transmembrane helix</keyword>
<feature type="transmembrane region" description="Helical" evidence="1">
    <location>
        <begin position="126"/>
        <end position="144"/>
    </location>
</feature>
<gene>
    <name evidence="2" type="ORF">ACFOM8_02135</name>
</gene>
<keyword evidence="3" id="KW-1185">Reference proteome</keyword>
<name>A0ABV7TZT4_9RHOB</name>
<accession>A0ABV7TZT4</accession>
<reference evidence="3" key="1">
    <citation type="journal article" date="2019" name="Int. J. Syst. Evol. Microbiol.">
        <title>The Global Catalogue of Microorganisms (GCM) 10K type strain sequencing project: providing services to taxonomists for standard genome sequencing and annotation.</title>
        <authorList>
            <consortium name="The Broad Institute Genomics Platform"/>
            <consortium name="The Broad Institute Genome Sequencing Center for Infectious Disease"/>
            <person name="Wu L."/>
            <person name="Ma J."/>
        </authorList>
    </citation>
    <scope>NUCLEOTIDE SEQUENCE [LARGE SCALE GENOMIC DNA]</scope>
    <source>
        <strain evidence="3">KCTC 42473</strain>
    </source>
</reference>
<organism evidence="2 3">
    <name type="scientific">Paracoccus angustae</name>
    <dbReference type="NCBI Taxonomy" id="1671480"/>
    <lineage>
        <taxon>Bacteria</taxon>
        <taxon>Pseudomonadati</taxon>
        <taxon>Pseudomonadota</taxon>
        <taxon>Alphaproteobacteria</taxon>
        <taxon>Rhodobacterales</taxon>
        <taxon>Paracoccaceae</taxon>
        <taxon>Paracoccus</taxon>
    </lineage>
</organism>
<evidence type="ECO:0000313" key="2">
    <source>
        <dbReference type="EMBL" id="MFC3628240.1"/>
    </source>
</evidence>
<keyword evidence="1" id="KW-0812">Transmembrane</keyword>
<dbReference type="EMBL" id="JBHRXY010000001">
    <property type="protein sequence ID" value="MFC3628240.1"/>
    <property type="molecule type" value="Genomic_DNA"/>
</dbReference>
<dbReference type="Proteomes" id="UP001595539">
    <property type="component" value="Unassembled WGS sequence"/>
</dbReference>
<evidence type="ECO:0008006" key="4">
    <source>
        <dbReference type="Google" id="ProtNLM"/>
    </source>
</evidence>
<protein>
    <recommendedName>
        <fullName evidence="4">PEP-CTERM sorting domain-containing protein</fullName>
    </recommendedName>
</protein>